<dbReference type="InterPro" id="IPR036188">
    <property type="entry name" value="FAD/NAD-bd_sf"/>
</dbReference>
<dbReference type="EMBL" id="JACBZI010000001">
    <property type="protein sequence ID" value="NYI09563.1"/>
    <property type="molecule type" value="Genomic_DNA"/>
</dbReference>
<comment type="caution">
    <text evidence="2">The sequence shown here is derived from an EMBL/GenBank/DDBJ whole genome shotgun (WGS) entry which is preliminary data.</text>
</comment>
<proteinExistence type="predicted"/>
<evidence type="ECO:0000313" key="3">
    <source>
        <dbReference type="Proteomes" id="UP000537326"/>
    </source>
</evidence>
<reference evidence="2 3" key="1">
    <citation type="submission" date="2020-07" db="EMBL/GenBank/DDBJ databases">
        <title>Sequencing the genomes of 1000 actinobacteria strains.</title>
        <authorList>
            <person name="Klenk H.-P."/>
        </authorList>
    </citation>
    <scope>NUCLEOTIDE SEQUENCE [LARGE SCALE GENOMIC DNA]</scope>
    <source>
        <strain evidence="2 3">DSM 18248</strain>
    </source>
</reference>
<protein>
    <submittedName>
        <fullName evidence="2">Phytoene dehydrogenase-like protein</fullName>
    </submittedName>
</protein>
<sequence length="421" mass="44135">MDDADVVVVGAGLAGLRCARRLVAAGLEVVVVERSDRVGGRVRTDEVDGHLVDHGFQLLNPAYPAVRRWVDVPALALSPLPAGVRAATDHGPVDLGDPRREPSLLLASGVAALRRAPELPGLLRWLRPVLRPTHRGLADRLAARPGDPPPGSLQESLDAARAGGDLRRVLEAFLTGVLLERTGASDARVARLIVHSFLDGTPSLPADGMRALPAQLATGLDVRLGRTVRAVEPGVVRDDDGDLRSRAVVVATDEPSAAGLLGSAPETQRGVVTHWWSADPDRLPARGGRLHVDARSRPTGPVANTAVVSQAAASYAPVGRALVQASVVLTPHHAPPAEAGVRRHAAALLGADASSWEELARHEVRHALPAAVPPHDLRRPTRVEPGLHVCGDHRDSPSIQGALVSGDRAAIGVLRDLGVPA</sequence>
<dbReference type="AlphaFoldDB" id="A0A7Z0C211"/>
<dbReference type="InterPro" id="IPR002937">
    <property type="entry name" value="Amino_oxidase"/>
</dbReference>
<gene>
    <name evidence="2" type="ORF">BKA05_001078</name>
</gene>
<dbReference type="Pfam" id="PF01593">
    <property type="entry name" value="Amino_oxidase"/>
    <property type="match status" value="1"/>
</dbReference>
<dbReference type="Gene3D" id="3.50.50.60">
    <property type="entry name" value="FAD/NAD(P)-binding domain"/>
    <property type="match status" value="1"/>
</dbReference>
<dbReference type="RefSeq" id="WP_179530515.1">
    <property type="nucleotide sequence ID" value="NZ_BAAAPP010000012.1"/>
</dbReference>
<accession>A0A7Z0C211</accession>
<feature type="domain" description="Amine oxidase" evidence="1">
    <location>
        <begin position="13"/>
        <end position="410"/>
    </location>
</feature>
<dbReference type="GO" id="GO:0016491">
    <property type="term" value="F:oxidoreductase activity"/>
    <property type="evidence" value="ECO:0007669"/>
    <property type="project" value="InterPro"/>
</dbReference>
<dbReference type="PRINTS" id="PR00419">
    <property type="entry name" value="ADXRDTASE"/>
</dbReference>
<dbReference type="SUPFAM" id="SSF51905">
    <property type="entry name" value="FAD/NAD(P)-binding domain"/>
    <property type="match status" value="1"/>
</dbReference>
<keyword evidence="3" id="KW-1185">Reference proteome</keyword>
<dbReference type="Proteomes" id="UP000537326">
    <property type="component" value="Unassembled WGS sequence"/>
</dbReference>
<evidence type="ECO:0000313" key="2">
    <source>
        <dbReference type="EMBL" id="NYI09563.1"/>
    </source>
</evidence>
<dbReference type="PANTHER" id="PTHR42841">
    <property type="entry name" value="AMINE OXIDASE"/>
    <property type="match status" value="1"/>
</dbReference>
<name>A0A7Z0C211_9ACTN</name>
<organism evidence="2 3">
    <name type="scientific">Nocardioides marinus</name>
    <dbReference type="NCBI Taxonomy" id="374514"/>
    <lineage>
        <taxon>Bacteria</taxon>
        <taxon>Bacillati</taxon>
        <taxon>Actinomycetota</taxon>
        <taxon>Actinomycetes</taxon>
        <taxon>Propionibacteriales</taxon>
        <taxon>Nocardioidaceae</taxon>
        <taxon>Nocardioides</taxon>
    </lineage>
</organism>
<evidence type="ECO:0000259" key="1">
    <source>
        <dbReference type="Pfam" id="PF01593"/>
    </source>
</evidence>